<evidence type="ECO:0000313" key="2">
    <source>
        <dbReference type="Proteomes" id="UP001153678"/>
    </source>
</evidence>
<keyword evidence="2" id="KW-1185">Reference proteome</keyword>
<evidence type="ECO:0000313" key="1">
    <source>
        <dbReference type="EMBL" id="CAI2195531.1"/>
    </source>
</evidence>
<gene>
    <name evidence="1" type="ORF">FWILDA_LOCUS17123</name>
</gene>
<protein>
    <submittedName>
        <fullName evidence="1">2139_t:CDS:1</fullName>
    </submittedName>
</protein>
<dbReference type="EMBL" id="CAMKVN010012582">
    <property type="protein sequence ID" value="CAI2195531.1"/>
    <property type="molecule type" value="Genomic_DNA"/>
</dbReference>
<proteinExistence type="predicted"/>
<dbReference type="Proteomes" id="UP001153678">
    <property type="component" value="Unassembled WGS sequence"/>
</dbReference>
<sequence length="44" mass="4957">MDEIINEHDNLNIQDIRTYTLEDDNSSIYLAISPNGDLAATFNS</sequence>
<dbReference type="AlphaFoldDB" id="A0A9W4T711"/>
<reference evidence="1" key="1">
    <citation type="submission" date="2022-08" db="EMBL/GenBank/DDBJ databases">
        <authorList>
            <person name="Kallberg Y."/>
            <person name="Tangrot J."/>
            <person name="Rosling A."/>
        </authorList>
    </citation>
    <scope>NUCLEOTIDE SEQUENCE</scope>
    <source>
        <strain evidence="1">Wild A</strain>
    </source>
</reference>
<comment type="caution">
    <text evidence="1">The sequence shown here is derived from an EMBL/GenBank/DDBJ whole genome shotgun (WGS) entry which is preliminary data.</text>
</comment>
<accession>A0A9W4T711</accession>
<organism evidence="1 2">
    <name type="scientific">Funneliformis geosporum</name>
    <dbReference type="NCBI Taxonomy" id="1117311"/>
    <lineage>
        <taxon>Eukaryota</taxon>
        <taxon>Fungi</taxon>
        <taxon>Fungi incertae sedis</taxon>
        <taxon>Mucoromycota</taxon>
        <taxon>Glomeromycotina</taxon>
        <taxon>Glomeromycetes</taxon>
        <taxon>Glomerales</taxon>
        <taxon>Glomeraceae</taxon>
        <taxon>Funneliformis</taxon>
    </lineage>
</organism>
<feature type="non-terminal residue" evidence="1">
    <location>
        <position position="44"/>
    </location>
</feature>
<name>A0A9W4T711_9GLOM</name>